<feature type="domain" description="Methyltransferase" evidence="2">
    <location>
        <begin position="38"/>
        <end position="131"/>
    </location>
</feature>
<name>A0A1H2LAV1_9ACTO</name>
<protein>
    <submittedName>
        <fullName evidence="3">Methyltransferase domain-containing protein</fullName>
    </submittedName>
</protein>
<accession>A0A1H2LAV1</accession>
<dbReference type="PANTHER" id="PTHR43861">
    <property type="entry name" value="TRANS-ACONITATE 2-METHYLTRANSFERASE-RELATED"/>
    <property type="match status" value="1"/>
</dbReference>
<dbReference type="EMBL" id="LT629804">
    <property type="protein sequence ID" value="SDU77748.1"/>
    <property type="molecule type" value="Genomic_DNA"/>
</dbReference>
<evidence type="ECO:0000259" key="2">
    <source>
        <dbReference type="Pfam" id="PF13649"/>
    </source>
</evidence>
<proteinExistence type="predicted"/>
<dbReference type="Pfam" id="PF13649">
    <property type="entry name" value="Methyltransf_25"/>
    <property type="match status" value="1"/>
</dbReference>
<evidence type="ECO:0000313" key="4">
    <source>
        <dbReference type="Proteomes" id="UP000214355"/>
    </source>
</evidence>
<organism evidence="3 4">
    <name type="scientific">Arcanobacterium phocae</name>
    <dbReference type="NCBI Taxonomy" id="131112"/>
    <lineage>
        <taxon>Bacteria</taxon>
        <taxon>Bacillati</taxon>
        <taxon>Actinomycetota</taxon>
        <taxon>Actinomycetes</taxon>
        <taxon>Actinomycetales</taxon>
        <taxon>Actinomycetaceae</taxon>
        <taxon>Arcanobacterium</taxon>
    </lineage>
</organism>
<dbReference type="InterPro" id="IPR041698">
    <property type="entry name" value="Methyltransf_25"/>
</dbReference>
<dbReference type="CDD" id="cd02440">
    <property type="entry name" value="AdoMet_MTases"/>
    <property type="match status" value="1"/>
</dbReference>
<dbReference type="Proteomes" id="UP000214355">
    <property type="component" value="Chromosome I"/>
</dbReference>
<dbReference type="RefSeq" id="WP_172801286.1">
    <property type="nucleotide sequence ID" value="NZ_JABAPK010000003.1"/>
</dbReference>
<dbReference type="STRING" id="131112.SAMN04489737_0153"/>
<dbReference type="AlphaFoldDB" id="A0A1H2LAV1"/>
<keyword evidence="3" id="KW-0489">Methyltransferase</keyword>
<dbReference type="Gene3D" id="3.40.50.150">
    <property type="entry name" value="Vaccinia Virus protein VP39"/>
    <property type="match status" value="1"/>
</dbReference>
<gene>
    <name evidence="3" type="ORF">SAMN04489737_0153</name>
</gene>
<evidence type="ECO:0000313" key="3">
    <source>
        <dbReference type="EMBL" id="SDU77748.1"/>
    </source>
</evidence>
<dbReference type="SUPFAM" id="SSF53335">
    <property type="entry name" value="S-adenosyl-L-methionine-dependent methyltransferases"/>
    <property type="match status" value="1"/>
</dbReference>
<dbReference type="PANTHER" id="PTHR43861:SF3">
    <property type="entry name" value="PUTATIVE (AFU_ORTHOLOGUE AFUA_2G14390)-RELATED"/>
    <property type="match status" value="1"/>
</dbReference>
<dbReference type="GO" id="GO:0008168">
    <property type="term" value="F:methyltransferase activity"/>
    <property type="evidence" value="ECO:0007669"/>
    <property type="project" value="UniProtKB-KW"/>
</dbReference>
<evidence type="ECO:0000256" key="1">
    <source>
        <dbReference type="ARBA" id="ARBA00022679"/>
    </source>
</evidence>
<reference evidence="4" key="1">
    <citation type="submission" date="2016-10" db="EMBL/GenBank/DDBJ databases">
        <authorList>
            <person name="Varghese N."/>
            <person name="Submissions S."/>
        </authorList>
    </citation>
    <scope>NUCLEOTIDE SEQUENCE [LARGE SCALE GENOMIC DNA]</scope>
    <source>
        <strain evidence="4">DSM 10002</strain>
    </source>
</reference>
<keyword evidence="4" id="KW-1185">Reference proteome</keyword>
<keyword evidence="1 3" id="KW-0808">Transferase</keyword>
<dbReference type="InterPro" id="IPR029063">
    <property type="entry name" value="SAM-dependent_MTases_sf"/>
</dbReference>
<dbReference type="GO" id="GO:0032259">
    <property type="term" value="P:methylation"/>
    <property type="evidence" value="ECO:0007669"/>
    <property type="project" value="UniProtKB-KW"/>
</dbReference>
<sequence>MDAQGWEEKYASTTQLWRTEPNQFVISHSASWPAGTAVDIGCGEGHDVVWLAKHGWTVHGIDFSATAIDRLRQAAQHAGVTDRVSGFVGEAAEIFAREGWADLDLVLLSFLHFEQLPQLIETVAQGVVPGGRIMVATHAFALPWHPASFVAWTGADLIDRVHLPDFGVESSTRLETELTDKNVTRVDDVVVFRRHMAQ</sequence>
<dbReference type="GeneID" id="65343912"/>